<name>A0A8J6BMT4_ZIZPA</name>
<keyword evidence="3" id="KW-1185">Reference proteome</keyword>
<protein>
    <submittedName>
        <fullName evidence="2">Uncharacterized protein</fullName>
    </submittedName>
</protein>
<organism evidence="2 3">
    <name type="scientific">Zizania palustris</name>
    <name type="common">Northern wild rice</name>
    <dbReference type="NCBI Taxonomy" id="103762"/>
    <lineage>
        <taxon>Eukaryota</taxon>
        <taxon>Viridiplantae</taxon>
        <taxon>Streptophyta</taxon>
        <taxon>Embryophyta</taxon>
        <taxon>Tracheophyta</taxon>
        <taxon>Spermatophyta</taxon>
        <taxon>Magnoliopsida</taxon>
        <taxon>Liliopsida</taxon>
        <taxon>Poales</taxon>
        <taxon>Poaceae</taxon>
        <taxon>BOP clade</taxon>
        <taxon>Oryzoideae</taxon>
        <taxon>Oryzeae</taxon>
        <taxon>Zizaniinae</taxon>
        <taxon>Zizania</taxon>
    </lineage>
</organism>
<evidence type="ECO:0000256" key="1">
    <source>
        <dbReference type="SAM" id="MobiDB-lite"/>
    </source>
</evidence>
<reference evidence="2" key="2">
    <citation type="submission" date="2021-02" db="EMBL/GenBank/DDBJ databases">
        <authorList>
            <person name="Kimball J.A."/>
            <person name="Haas M.W."/>
            <person name="Macchietto M."/>
            <person name="Kono T."/>
            <person name="Duquette J."/>
            <person name="Shao M."/>
        </authorList>
    </citation>
    <scope>NUCLEOTIDE SEQUENCE</scope>
    <source>
        <tissue evidence="2">Fresh leaf tissue</tissue>
    </source>
</reference>
<gene>
    <name evidence="2" type="ORF">GUJ93_ZPchr0011g28846</name>
</gene>
<reference evidence="2" key="1">
    <citation type="journal article" date="2021" name="bioRxiv">
        <title>Whole Genome Assembly and Annotation of Northern Wild Rice, Zizania palustris L., Supports a Whole Genome Duplication in the Zizania Genus.</title>
        <authorList>
            <person name="Haas M."/>
            <person name="Kono T."/>
            <person name="Macchietto M."/>
            <person name="Millas R."/>
            <person name="McGilp L."/>
            <person name="Shao M."/>
            <person name="Duquette J."/>
            <person name="Hirsch C.N."/>
            <person name="Kimball J."/>
        </authorList>
    </citation>
    <scope>NUCLEOTIDE SEQUENCE</scope>
    <source>
        <tissue evidence="2">Fresh leaf tissue</tissue>
    </source>
</reference>
<evidence type="ECO:0000313" key="3">
    <source>
        <dbReference type="Proteomes" id="UP000729402"/>
    </source>
</evidence>
<dbReference type="AlphaFoldDB" id="A0A8J6BMT4"/>
<feature type="region of interest" description="Disordered" evidence="1">
    <location>
        <begin position="33"/>
        <end position="96"/>
    </location>
</feature>
<accession>A0A8J6BMT4</accession>
<feature type="compositionally biased region" description="Gly residues" evidence="1">
    <location>
        <begin position="40"/>
        <end position="55"/>
    </location>
</feature>
<sequence length="96" mass="10288">MVSPTRCYKVGRHAVPWGRAMARWGDTWHRRVGQRHSGATRGGTTMGHHGAGQQHGGEAQRGDVGWHHNGAPWGRTATWWGGPTRGQATLGGATTG</sequence>
<dbReference type="Proteomes" id="UP000729402">
    <property type="component" value="Unassembled WGS sequence"/>
</dbReference>
<comment type="caution">
    <text evidence="2">The sequence shown here is derived from an EMBL/GenBank/DDBJ whole genome shotgun (WGS) entry which is preliminary data.</text>
</comment>
<dbReference type="EMBL" id="JAAALK010000081">
    <property type="protein sequence ID" value="KAG8091032.1"/>
    <property type="molecule type" value="Genomic_DNA"/>
</dbReference>
<evidence type="ECO:0000313" key="2">
    <source>
        <dbReference type="EMBL" id="KAG8091032.1"/>
    </source>
</evidence>
<proteinExistence type="predicted"/>